<dbReference type="AlphaFoldDB" id="X0UTK4"/>
<accession>X0UTK4</accession>
<organism evidence="1">
    <name type="scientific">marine sediment metagenome</name>
    <dbReference type="NCBI Taxonomy" id="412755"/>
    <lineage>
        <taxon>unclassified sequences</taxon>
        <taxon>metagenomes</taxon>
        <taxon>ecological metagenomes</taxon>
    </lineage>
</organism>
<dbReference type="InterPro" id="IPR027417">
    <property type="entry name" value="P-loop_NTPase"/>
</dbReference>
<reference evidence="1" key="1">
    <citation type="journal article" date="2014" name="Front. Microbiol.">
        <title>High frequency of phylogenetically diverse reductive dehalogenase-homologous genes in deep subseafloor sedimentary metagenomes.</title>
        <authorList>
            <person name="Kawai M."/>
            <person name="Futagami T."/>
            <person name="Toyoda A."/>
            <person name="Takaki Y."/>
            <person name="Nishi S."/>
            <person name="Hori S."/>
            <person name="Arai W."/>
            <person name="Tsubouchi T."/>
            <person name="Morono Y."/>
            <person name="Uchiyama I."/>
            <person name="Ito T."/>
            <person name="Fujiyama A."/>
            <person name="Inagaki F."/>
            <person name="Takami H."/>
        </authorList>
    </citation>
    <scope>NUCLEOTIDE SEQUENCE</scope>
    <source>
        <strain evidence="1">Expedition CK06-06</strain>
    </source>
</reference>
<name>X0UTK4_9ZZZZ</name>
<comment type="caution">
    <text evidence="1">The sequence shown here is derived from an EMBL/GenBank/DDBJ whole genome shotgun (WGS) entry which is preliminary data.</text>
</comment>
<feature type="non-terminal residue" evidence="1">
    <location>
        <position position="283"/>
    </location>
</feature>
<dbReference type="Gene3D" id="3.40.50.300">
    <property type="entry name" value="P-loop containing nucleotide triphosphate hydrolases"/>
    <property type="match status" value="1"/>
</dbReference>
<proteinExistence type="predicted"/>
<evidence type="ECO:0008006" key="2">
    <source>
        <dbReference type="Google" id="ProtNLM"/>
    </source>
</evidence>
<sequence length="283" mass="31794">KLFNGATIEILGLDKPERIEGPHLDGFVGDEFGNFKSKVWGQNIRPALSTKGRPGWADLIGVPEGKNHYYNLVEDVKDKDDWDIFTWTTAEINPEEAEKARSDLDTLTYGQEYEGEFVSFKGMCYYAFNEKLNCPPEGERILYNPAYPLDLCFDFNRIPGNCVISQELPPPTWLIKRNQGMDNGLISCAIDEVFLTQDSNTEKICDILKKRWGHHKGLVQLYGDATGGAKLSSAVKGSDWDIIKAKFNGVFNYTSKVKKSNPRVRVRINAVNSRLVAADGYIG</sequence>
<gene>
    <name evidence="1" type="ORF">S01H1_25721</name>
</gene>
<feature type="non-terminal residue" evidence="1">
    <location>
        <position position="1"/>
    </location>
</feature>
<dbReference type="EMBL" id="BARS01015558">
    <property type="protein sequence ID" value="GAF91795.1"/>
    <property type="molecule type" value="Genomic_DNA"/>
</dbReference>
<protein>
    <recommendedName>
        <fullName evidence="2">Terminase large subunit gp17-like C-terminal domain-containing protein</fullName>
    </recommendedName>
</protein>
<evidence type="ECO:0000313" key="1">
    <source>
        <dbReference type="EMBL" id="GAF91795.1"/>
    </source>
</evidence>